<comment type="caution">
    <text evidence="3">The sequence shown here is derived from an EMBL/GenBank/DDBJ whole genome shotgun (WGS) entry which is preliminary data.</text>
</comment>
<evidence type="ECO:0000259" key="2">
    <source>
        <dbReference type="Pfam" id="PF11887"/>
    </source>
</evidence>
<evidence type="ECO:0000259" key="1">
    <source>
        <dbReference type="Pfam" id="PF02470"/>
    </source>
</evidence>
<name>A0A840J5I4_9PSEU</name>
<dbReference type="PANTHER" id="PTHR33371:SF18">
    <property type="entry name" value="MCE-FAMILY PROTEIN MCE3C"/>
    <property type="match status" value="1"/>
</dbReference>
<feature type="domain" description="Mammalian cell entry C-terminal" evidence="2">
    <location>
        <begin position="107"/>
        <end position="312"/>
    </location>
</feature>
<dbReference type="NCBIfam" id="TIGR00996">
    <property type="entry name" value="Mtu_fam_mce"/>
    <property type="match status" value="1"/>
</dbReference>
<dbReference type="PRINTS" id="PR01782">
    <property type="entry name" value="MCEVIRFACTOR"/>
</dbReference>
<sequence length="316" mass="33190">MHTALAGLTVLVLGIVVALNARSLPVIGDGTGYAAEFSEAAGLRAGDDVRIAGVKVGRVAGIALDGASVRVSFRVSGAWLGADSTASIRLKTVLGQKYLALDPVGSEQLDPDVPIPRARTTALYDVLPAFQRLSTTIDRLDTARLSRSFQAITQAFAHTPASVRTALDGLSRLSDSVASRDAQLTHLLAGTRAASATLAGRDAEVHRLLLDGNRLLTEVQRRESAISALLEGSRRLATELSGLVSDNDRSLAPVLAQLSTLLQRDQDSLAEGIRGLAPLIRLATNLTGNGHWVDGYLCGLLPPAIGPVNEPGCFPR</sequence>
<dbReference type="EMBL" id="JACHMG010000001">
    <property type="protein sequence ID" value="MBB4688668.1"/>
    <property type="molecule type" value="Genomic_DNA"/>
</dbReference>
<dbReference type="InterPro" id="IPR003399">
    <property type="entry name" value="Mce/MlaD"/>
</dbReference>
<dbReference type="Proteomes" id="UP000581769">
    <property type="component" value="Unassembled WGS sequence"/>
</dbReference>
<dbReference type="InterPro" id="IPR024516">
    <property type="entry name" value="Mce_C"/>
</dbReference>
<feature type="domain" description="Mce/MlaD" evidence="1">
    <location>
        <begin position="31"/>
        <end position="103"/>
    </location>
</feature>
<dbReference type="GO" id="GO:0005576">
    <property type="term" value="C:extracellular region"/>
    <property type="evidence" value="ECO:0007669"/>
    <property type="project" value="TreeGrafter"/>
</dbReference>
<dbReference type="Pfam" id="PF02470">
    <property type="entry name" value="MlaD"/>
    <property type="match status" value="1"/>
</dbReference>
<dbReference type="InterPro" id="IPR052336">
    <property type="entry name" value="MlaD_Phospholipid_Transporter"/>
</dbReference>
<gene>
    <name evidence="3" type="ORF">BJY18_006153</name>
</gene>
<dbReference type="Pfam" id="PF11887">
    <property type="entry name" value="Mce4_CUP1"/>
    <property type="match status" value="1"/>
</dbReference>
<protein>
    <submittedName>
        <fullName evidence="3">Phospholipid/cholesterol/gamma-HCH transport system substrate-binding protein</fullName>
    </submittedName>
</protein>
<evidence type="ECO:0000313" key="4">
    <source>
        <dbReference type="Proteomes" id="UP000581769"/>
    </source>
</evidence>
<evidence type="ECO:0000313" key="3">
    <source>
        <dbReference type="EMBL" id="MBB4688668.1"/>
    </source>
</evidence>
<proteinExistence type="predicted"/>
<accession>A0A840J5I4</accession>
<organism evidence="3 4">
    <name type="scientific">Amycolatopsis jiangsuensis</name>
    <dbReference type="NCBI Taxonomy" id="1181879"/>
    <lineage>
        <taxon>Bacteria</taxon>
        <taxon>Bacillati</taxon>
        <taxon>Actinomycetota</taxon>
        <taxon>Actinomycetes</taxon>
        <taxon>Pseudonocardiales</taxon>
        <taxon>Pseudonocardiaceae</taxon>
        <taxon>Amycolatopsis</taxon>
    </lineage>
</organism>
<dbReference type="AlphaFoldDB" id="A0A840J5I4"/>
<keyword evidence="4" id="KW-1185">Reference proteome</keyword>
<dbReference type="InterPro" id="IPR005693">
    <property type="entry name" value="Mce"/>
</dbReference>
<reference evidence="3 4" key="1">
    <citation type="submission" date="2020-08" db="EMBL/GenBank/DDBJ databases">
        <title>Sequencing the genomes of 1000 actinobacteria strains.</title>
        <authorList>
            <person name="Klenk H.-P."/>
        </authorList>
    </citation>
    <scope>NUCLEOTIDE SEQUENCE [LARGE SCALE GENOMIC DNA]</scope>
    <source>
        <strain evidence="3 4">DSM 45859</strain>
    </source>
</reference>
<dbReference type="PANTHER" id="PTHR33371">
    <property type="entry name" value="INTERMEMBRANE PHOSPHOLIPID TRANSPORT SYSTEM BINDING PROTEIN MLAD-RELATED"/>
    <property type="match status" value="1"/>
</dbReference>